<dbReference type="InterPro" id="IPR051797">
    <property type="entry name" value="TrmB-like"/>
</dbReference>
<dbReference type="InterPro" id="IPR000792">
    <property type="entry name" value="Tscrpt_reg_LuxR_C"/>
</dbReference>
<proteinExistence type="predicted"/>
<dbReference type="PANTHER" id="PTHR34293:SF1">
    <property type="entry name" value="HTH-TYPE TRANSCRIPTIONAL REGULATOR TRMBL2"/>
    <property type="match status" value="1"/>
</dbReference>
<dbReference type="InterPro" id="IPR016032">
    <property type="entry name" value="Sig_transdc_resp-reg_C-effctor"/>
</dbReference>
<gene>
    <name evidence="1" type="ORF">ACEZDG_13770</name>
</gene>
<sequence length="331" mass="35708">MGGQLGLDPLVEAVYRAMLDKPDDGVAELAARLDLPETEVRAALNSLTELTLVRGVHEDGQARAVSPLLGMQILLARQEAEMAAHQERLAATRAAAAQLIVDYSELQSLAPGLGLQYLEGIDAIRDHLEIFHEQVREEFLTFAPGGPQTPANMEASRPLNLRLLGRGVRMRTVYLDSIRRDAASMAHAAWLEESGASVRTVPALPNRMIVFDRRVALVAASAEQTGSGAYVVSGPGLLVMLTSLFDRVWEDAAPLGAAPNPPVEGLSRAQQEAVRLMGQGRTDESIASSMGVSVRTARRLTNTVLAQLEARSRFQAGVHAVQRGYLPLEPQ</sequence>
<protein>
    <submittedName>
        <fullName evidence="1">Helix-turn-helix transcriptional regulator</fullName>
    </submittedName>
</protein>
<organism evidence="1 2">
    <name type="scientific">Streptacidiphilus alkalitolerans</name>
    <dbReference type="NCBI Taxonomy" id="3342712"/>
    <lineage>
        <taxon>Bacteria</taxon>
        <taxon>Bacillati</taxon>
        <taxon>Actinomycetota</taxon>
        <taxon>Actinomycetes</taxon>
        <taxon>Kitasatosporales</taxon>
        <taxon>Streptomycetaceae</taxon>
        <taxon>Streptacidiphilus</taxon>
    </lineage>
</organism>
<evidence type="ECO:0000313" key="1">
    <source>
        <dbReference type="EMBL" id="MFC1410335.1"/>
    </source>
</evidence>
<comment type="caution">
    <text evidence="1">The sequence shown here is derived from an EMBL/GenBank/DDBJ whole genome shotgun (WGS) entry which is preliminary data.</text>
</comment>
<reference evidence="1 2" key="1">
    <citation type="submission" date="2024-09" db="EMBL/GenBank/DDBJ databases">
        <authorList>
            <person name="Lee S.D."/>
        </authorList>
    </citation>
    <scope>NUCLEOTIDE SEQUENCE [LARGE SCALE GENOMIC DNA]</scope>
    <source>
        <strain evidence="1 2">N1-1</strain>
    </source>
</reference>
<evidence type="ECO:0000313" key="2">
    <source>
        <dbReference type="Proteomes" id="UP001592582"/>
    </source>
</evidence>
<dbReference type="SUPFAM" id="SSF46785">
    <property type="entry name" value="Winged helix' DNA-binding domain"/>
    <property type="match status" value="1"/>
</dbReference>
<name>A0ABV6V9C7_9ACTN</name>
<dbReference type="InterPro" id="IPR036390">
    <property type="entry name" value="WH_DNA-bd_sf"/>
</dbReference>
<dbReference type="SMART" id="SM00421">
    <property type="entry name" value="HTH_LUXR"/>
    <property type="match status" value="1"/>
</dbReference>
<keyword evidence="2" id="KW-1185">Reference proteome</keyword>
<dbReference type="PANTHER" id="PTHR34293">
    <property type="entry name" value="HTH-TYPE TRANSCRIPTIONAL REGULATOR TRMBL2"/>
    <property type="match status" value="1"/>
</dbReference>
<dbReference type="SUPFAM" id="SSF46894">
    <property type="entry name" value="C-terminal effector domain of the bipartite response regulators"/>
    <property type="match status" value="1"/>
</dbReference>
<accession>A0ABV6V9C7</accession>
<dbReference type="Gene3D" id="1.10.10.10">
    <property type="entry name" value="Winged helix-like DNA-binding domain superfamily/Winged helix DNA-binding domain"/>
    <property type="match status" value="2"/>
</dbReference>
<dbReference type="EMBL" id="JBHEZX010000005">
    <property type="protein sequence ID" value="MFC1410335.1"/>
    <property type="molecule type" value="Genomic_DNA"/>
</dbReference>
<dbReference type="Proteomes" id="UP001592582">
    <property type="component" value="Unassembled WGS sequence"/>
</dbReference>
<dbReference type="InterPro" id="IPR036388">
    <property type="entry name" value="WH-like_DNA-bd_sf"/>
</dbReference>